<dbReference type="CDD" id="cd03214">
    <property type="entry name" value="ABC_Iron-Siderophores_B12_Hemin"/>
    <property type="match status" value="1"/>
</dbReference>
<dbReference type="GO" id="GO:0005886">
    <property type="term" value="C:plasma membrane"/>
    <property type="evidence" value="ECO:0007669"/>
    <property type="project" value="UniProtKB-SubCell"/>
</dbReference>
<dbReference type="Proteomes" id="UP000215383">
    <property type="component" value="Chromosome 1"/>
</dbReference>
<evidence type="ECO:0000256" key="6">
    <source>
        <dbReference type="ARBA" id="ARBA00022840"/>
    </source>
</evidence>
<organism evidence="11 12">
    <name type="scientific">Megamonas hypermegale</name>
    <dbReference type="NCBI Taxonomy" id="158847"/>
    <lineage>
        <taxon>Bacteria</taxon>
        <taxon>Bacillati</taxon>
        <taxon>Bacillota</taxon>
        <taxon>Negativicutes</taxon>
        <taxon>Selenomonadales</taxon>
        <taxon>Selenomonadaceae</taxon>
        <taxon>Megamonas</taxon>
    </lineage>
</organism>
<dbReference type="AlphaFoldDB" id="A0A239U3H0"/>
<keyword evidence="12" id="KW-1185">Reference proteome</keyword>
<dbReference type="GO" id="GO:0005524">
    <property type="term" value="F:ATP binding"/>
    <property type="evidence" value="ECO:0007669"/>
    <property type="project" value="UniProtKB-KW"/>
</dbReference>
<keyword evidence="9" id="KW-0472">Membrane</keyword>
<dbReference type="InterPro" id="IPR027417">
    <property type="entry name" value="P-loop_NTPase"/>
</dbReference>
<sequence length="261" mass="29274">MLSTRGLTIKINNKIILNDINLDFKPGKRTAIIGPNGCGKSTLLKAISGLSRNYKGDIFLDSQNIKNWSRKKIAKKMAILPQGATTPNDLTVKELVSYGRFPYRSLFKSSDNQNDKDIIENAMAKTKVDKFASRLVSTLSGGERQRTWIAMALAQQPQILLLDEPTTYLDIAHQLEVMQIVTELNKKENMTIIMVLHDINHARMYADDIVIIKDKQVFAQGSPQNTLNPDNLANVFGVKADIYQNCQNPQDKIIFPVALTK</sequence>
<dbReference type="SMART" id="SM00382">
    <property type="entry name" value="AAA"/>
    <property type="match status" value="1"/>
</dbReference>
<dbReference type="InterPro" id="IPR051535">
    <property type="entry name" value="Siderophore_ABC-ATPase"/>
</dbReference>
<keyword evidence="2" id="KW-0813">Transport</keyword>
<proteinExistence type="predicted"/>
<dbReference type="InterPro" id="IPR003439">
    <property type="entry name" value="ABC_transporter-like_ATP-bd"/>
</dbReference>
<dbReference type="PANTHER" id="PTHR42771:SF2">
    <property type="entry name" value="IRON(3+)-HYDROXAMATE IMPORT ATP-BINDING PROTEIN FHUC"/>
    <property type="match status" value="1"/>
</dbReference>
<dbReference type="Gene3D" id="3.40.50.300">
    <property type="entry name" value="P-loop containing nucleotide triphosphate hydrolases"/>
    <property type="match status" value="1"/>
</dbReference>
<dbReference type="Pfam" id="PF00005">
    <property type="entry name" value="ABC_tran"/>
    <property type="match status" value="1"/>
</dbReference>
<evidence type="ECO:0000256" key="1">
    <source>
        <dbReference type="ARBA" id="ARBA00004202"/>
    </source>
</evidence>
<feature type="domain" description="ABC transporter" evidence="10">
    <location>
        <begin position="2"/>
        <end position="239"/>
    </location>
</feature>
<dbReference type="SUPFAM" id="SSF52540">
    <property type="entry name" value="P-loop containing nucleoside triphosphate hydrolases"/>
    <property type="match status" value="1"/>
</dbReference>
<dbReference type="RefSeq" id="WP_027889148.1">
    <property type="nucleotide sequence ID" value="NZ_CALXYH010000043.1"/>
</dbReference>
<keyword evidence="3" id="KW-1003">Cell membrane</keyword>
<reference evidence="11 12" key="1">
    <citation type="submission" date="2017-06" db="EMBL/GenBank/DDBJ databases">
        <authorList>
            <consortium name="Pathogen Informatics"/>
        </authorList>
    </citation>
    <scope>NUCLEOTIDE SEQUENCE [LARGE SCALE GENOMIC DNA]</scope>
    <source>
        <strain evidence="11 12">NCTC10570</strain>
    </source>
</reference>
<dbReference type="GeneID" id="78507982"/>
<protein>
    <submittedName>
        <fullName evidence="11">Probable siderophore transport system ATP-binding protein YusV</fullName>
    </submittedName>
</protein>
<accession>A0A239U3H0</accession>
<dbReference type="OrthoDB" id="9799337at2"/>
<dbReference type="PANTHER" id="PTHR42771">
    <property type="entry name" value="IRON(3+)-HYDROXAMATE IMPORT ATP-BINDING PROTEIN FHUC"/>
    <property type="match status" value="1"/>
</dbReference>
<keyword evidence="8" id="KW-0406">Ion transport</keyword>
<dbReference type="EMBL" id="LT906446">
    <property type="protein sequence ID" value="SNV04520.1"/>
    <property type="molecule type" value="Genomic_DNA"/>
</dbReference>
<evidence type="ECO:0000256" key="3">
    <source>
        <dbReference type="ARBA" id="ARBA00022475"/>
    </source>
</evidence>
<keyword evidence="5" id="KW-0547">Nucleotide-binding</keyword>
<evidence type="ECO:0000256" key="9">
    <source>
        <dbReference type="ARBA" id="ARBA00023136"/>
    </source>
</evidence>
<evidence type="ECO:0000256" key="7">
    <source>
        <dbReference type="ARBA" id="ARBA00023004"/>
    </source>
</evidence>
<comment type="subcellular location">
    <subcellularLocation>
        <location evidence="1">Cell membrane</location>
        <topology evidence="1">Peripheral membrane protein</topology>
    </subcellularLocation>
</comment>
<name>A0A239U3H0_9FIRM</name>
<keyword evidence="4" id="KW-0410">Iron transport</keyword>
<gene>
    <name evidence="11" type="primary">yusV_2</name>
    <name evidence="11" type="ORF">SAMEA4364220_01997</name>
</gene>
<dbReference type="eggNOG" id="COG1120">
    <property type="taxonomic scope" value="Bacteria"/>
</dbReference>
<dbReference type="GO" id="GO:0006826">
    <property type="term" value="P:iron ion transport"/>
    <property type="evidence" value="ECO:0007669"/>
    <property type="project" value="UniProtKB-KW"/>
</dbReference>
<keyword evidence="6 11" id="KW-0067">ATP-binding</keyword>
<dbReference type="GO" id="GO:0016887">
    <property type="term" value="F:ATP hydrolysis activity"/>
    <property type="evidence" value="ECO:0007669"/>
    <property type="project" value="InterPro"/>
</dbReference>
<dbReference type="FunFam" id="3.40.50.300:FF:000134">
    <property type="entry name" value="Iron-enterobactin ABC transporter ATP-binding protein"/>
    <property type="match status" value="1"/>
</dbReference>
<keyword evidence="7" id="KW-0408">Iron</keyword>
<evidence type="ECO:0000256" key="5">
    <source>
        <dbReference type="ARBA" id="ARBA00022741"/>
    </source>
</evidence>
<evidence type="ECO:0000313" key="12">
    <source>
        <dbReference type="Proteomes" id="UP000215383"/>
    </source>
</evidence>
<dbReference type="PROSITE" id="PS50893">
    <property type="entry name" value="ABC_TRANSPORTER_2"/>
    <property type="match status" value="1"/>
</dbReference>
<evidence type="ECO:0000256" key="4">
    <source>
        <dbReference type="ARBA" id="ARBA00022496"/>
    </source>
</evidence>
<evidence type="ECO:0000259" key="10">
    <source>
        <dbReference type="PROSITE" id="PS50893"/>
    </source>
</evidence>
<evidence type="ECO:0000256" key="8">
    <source>
        <dbReference type="ARBA" id="ARBA00023065"/>
    </source>
</evidence>
<evidence type="ECO:0000256" key="2">
    <source>
        <dbReference type="ARBA" id="ARBA00022448"/>
    </source>
</evidence>
<dbReference type="InterPro" id="IPR003593">
    <property type="entry name" value="AAA+_ATPase"/>
</dbReference>
<evidence type="ECO:0000313" key="11">
    <source>
        <dbReference type="EMBL" id="SNV04520.1"/>
    </source>
</evidence>